<accession>F4Y0F0</accession>
<evidence type="ECO:0000313" key="3">
    <source>
        <dbReference type="Proteomes" id="UP000003959"/>
    </source>
</evidence>
<dbReference type="Gene3D" id="3.90.1570.10">
    <property type="entry name" value="tt1808, chain A"/>
    <property type="match status" value="1"/>
</dbReference>
<feature type="domain" description="Putative restriction endonuclease" evidence="1">
    <location>
        <begin position="1"/>
        <end position="70"/>
    </location>
</feature>
<keyword evidence="3" id="KW-1185">Reference proteome</keyword>
<dbReference type="InterPro" id="IPR008538">
    <property type="entry name" value="Uma2"/>
</dbReference>
<gene>
    <name evidence="2" type="ORF">LYNGBM3L_60770</name>
</gene>
<evidence type="ECO:0000313" key="2">
    <source>
        <dbReference type="EMBL" id="EGJ29740.1"/>
    </source>
</evidence>
<name>F4Y0F0_9CYAN</name>
<organism evidence="2 3">
    <name type="scientific">Moorena producens 3L</name>
    <dbReference type="NCBI Taxonomy" id="489825"/>
    <lineage>
        <taxon>Bacteria</taxon>
        <taxon>Bacillati</taxon>
        <taxon>Cyanobacteriota</taxon>
        <taxon>Cyanophyceae</taxon>
        <taxon>Coleofasciculales</taxon>
        <taxon>Coleofasciculaceae</taxon>
        <taxon>Moorena</taxon>
    </lineage>
</organism>
<dbReference type="InterPro" id="IPR012296">
    <property type="entry name" value="Nuclease_put_TT1808"/>
</dbReference>
<proteinExistence type="predicted"/>
<reference evidence="3" key="1">
    <citation type="journal article" date="2011" name="Proc. Natl. Acad. Sci. U.S.A.">
        <title>Genomic insights into the physiology and ecology of the marine filamentous cyanobacterium Lyngbya majuscula.</title>
        <authorList>
            <person name="Jones A.C."/>
            <person name="Monroe E.A."/>
            <person name="Podell S."/>
            <person name="Hess W.R."/>
            <person name="Klages S."/>
            <person name="Esquenazi E."/>
            <person name="Niessen S."/>
            <person name="Hoover H."/>
            <person name="Rothmann M."/>
            <person name="Lasken R.S."/>
            <person name="Yates J.R.III."/>
            <person name="Reinhardt R."/>
            <person name="Kube M."/>
            <person name="Burkart M.D."/>
            <person name="Allen E.E."/>
            <person name="Dorrestein P.C."/>
            <person name="Gerwick W.H."/>
            <person name="Gerwick L."/>
        </authorList>
    </citation>
    <scope>NUCLEOTIDE SEQUENCE [LARGE SCALE GENOMIC DNA]</scope>
    <source>
        <strain evidence="3">3L</strain>
    </source>
</reference>
<dbReference type="InterPro" id="IPR011335">
    <property type="entry name" value="Restrct_endonuc-II-like"/>
</dbReference>
<dbReference type="PANTHER" id="PTHR34107:SF1">
    <property type="entry name" value="SLL0198 PROTEIN"/>
    <property type="match status" value="1"/>
</dbReference>
<dbReference type="eggNOG" id="COG4636">
    <property type="taxonomic scope" value="Bacteria"/>
</dbReference>
<dbReference type="Pfam" id="PF05685">
    <property type="entry name" value="Uma2"/>
    <property type="match status" value="1"/>
</dbReference>
<evidence type="ECO:0000259" key="1">
    <source>
        <dbReference type="Pfam" id="PF05685"/>
    </source>
</evidence>
<dbReference type="Proteomes" id="UP000003959">
    <property type="component" value="Unassembled WGS sequence"/>
</dbReference>
<sequence>MIELRSKTDSLTSLQNKMLEYMDNGCRLGWLINYQNQQVEIYRSGQAKEILQSPQILSGEEVLPDFRLDLQLIWI</sequence>
<dbReference type="CDD" id="cd06260">
    <property type="entry name" value="DUF820-like"/>
    <property type="match status" value="1"/>
</dbReference>
<dbReference type="EMBL" id="GL890967">
    <property type="protein sequence ID" value="EGJ29740.1"/>
    <property type="molecule type" value="Genomic_DNA"/>
</dbReference>
<dbReference type="AlphaFoldDB" id="F4Y0F0"/>
<protein>
    <recommendedName>
        <fullName evidence="1">Putative restriction endonuclease domain-containing protein</fullName>
    </recommendedName>
</protein>
<dbReference type="SUPFAM" id="SSF52980">
    <property type="entry name" value="Restriction endonuclease-like"/>
    <property type="match status" value="1"/>
</dbReference>
<dbReference type="PANTHER" id="PTHR34107">
    <property type="entry name" value="SLL0198 PROTEIN-RELATED"/>
    <property type="match status" value="1"/>
</dbReference>
<dbReference type="HOGENOM" id="CLU_076312_8_2_3"/>